<dbReference type="AlphaFoldDB" id="A0A6L9SBA8"/>
<comment type="pathway">
    <text evidence="1">Cofactor biosynthesis; riboflavin biosynthesis.</text>
</comment>
<dbReference type="InterPro" id="IPR050765">
    <property type="entry name" value="Riboflavin_Biosynth_HTPR"/>
</dbReference>
<comment type="caution">
    <text evidence="6">The sequence shown here is derived from an EMBL/GenBank/DDBJ whole genome shotgun (WGS) entry which is preliminary data.</text>
</comment>
<dbReference type="Proteomes" id="UP000475214">
    <property type="component" value="Unassembled WGS sequence"/>
</dbReference>
<dbReference type="PANTHER" id="PTHR38011">
    <property type="entry name" value="DIHYDROFOLATE REDUCTASE FAMILY PROTEIN (AFU_ORTHOLOGUE AFUA_8G06820)"/>
    <property type="match status" value="1"/>
</dbReference>
<feature type="region of interest" description="Disordered" evidence="4">
    <location>
        <begin position="1"/>
        <end position="21"/>
    </location>
</feature>
<dbReference type="InterPro" id="IPR002734">
    <property type="entry name" value="RibDG_C"/>
</dbReference>
<dbReference type="GO" id="GO:0009231">
    <property type="term" value="P:riboflavin biosynthetic process"/>
    <property type="evidence" value="ECO:0007669"/>
    <property type="project" value="InterPro"/>
</dbReference>
<organism evidence="6 7">
    <name type="scientific">Phytoactinopolyspora halotolerans</name>
    <dbReference type="NCBI Taxonomy" id="1981512"/>
    <lineage>
        <taxon>Bacteria</taxon>
        <taxon>Bacillati</taxon>
        <taxon>Actinomycetota</taxon>
        <taxon>Actinomycetes</taxon>
        <taxon>Jiangellales</taxon>
        <taxon>Jiangellaceae</taxon>
        <taxon>Phytoactinopolyspora</taxon>
    </lineage>
</organism>
<reference evidence="6 7" key="1">
    <citation type="submission" date="2020-02" db="EMBL/GenBank/DDBJ databases">
        <authorList>
            <person name="Li X.-J."/>
            <person name="Han X.-M."/>
        </authorList>
    </citation>
    <scope>NUCLEOTIDE SEQUENCE [LARGE SCALE GENOMIC DNA]</scope>
    <source>
        <strain evidence="6 7">CCTCC AB 2017055</strain>
    </source>
</reference>
<proteinExistence type="predicted"/>
<evidence type="ECO:0000313" key="6">
    <source>
        <dbReference type="EMBL" id="NEE02343.1"/>
    </source>
</evidence>
<keyword evidence="3" id="KW-0560">Oxidoreductase</keyword>
<evidence type="ECO:0000256" key="3">
    <source>
        <dbReference type="ARBA" id="ARBA00023002"/>
    </source>
</evidence>
<dbReference type="GO" id="GO:0008703">
    <property type="term" value="F:5-amino-6-(5-phosphoribosylamino)uracil reductase activity"/>
    <property type="evidence" value="ECO:0007669"/>
    <property type="project" value="InterPro"/>
</dbReference>
<accession>A0A6L9SBA8</accession>
<keyword evidence="2" id="KW-0521">NADP</keyword>
<dbReference type="Gene3D" id="3.40.430.10">
    <property type="entry name" value="Dihydrofolate Reductase, subunit A"/>
    <property type="match status" value="1"/>
</dbReference>
<evidence type="ECO:0000256" key="2">
    <source>
        <dbReference type="ARBA" id="ARBA00022857"/>
    </source>
</evidence>
<evidence type="ECO:0000256" key="1">
    <source>
        <dbReference type="ARBA" id="ARBA00005104"/>
    </source>
</evidence>
<dbReference type="PANTHER" id="PTHR38011:SF7">
    <property type="entry name" value="2,5-DIAMINO-6-RIBOSYLAMINO-4(3H)-PYRIMIDINONE 5'-PHOSPHATE REDUCTASE"/>
    <property type="match status" value="1"/>
</dbReference>
<feature type="region of interest" description="Disordered" evidence="4">
    <location>
        <begin position="51"/>
        <end position="70"/>
    </location>
</feature>
<evidence type="ECO:0000259" key="5">
    <source>
        <dbReference type="Pfam" id="PF01872"/>
    </source>
</evidence>
<keyword evidence="7" id="KW-1185">Reference proteome</keyword>
<evidence type="ECO:0000313" key="7">
    <source>
        <dbReference type="Proteomes" id="UP000475214"/>
    </source>
</evidence>
<dbReference type="InterPro" id="IPR024072">
    <property type="entry name" value="DHFR-like_dom_sf"/>
</dbReference>
<evidence type="ECO:0000256" key="4">
    <source>
        <dbReference type="SAM" id="MobiDB-lite"/>
    </source>
</evidence>
<dbReference type="Pfam" id="PF01872">
    <property type="entry name" value="RibD_C"/>
    <property type="match status" value="1"/>
</dbReference>
<feature type="domain" description="Bacterial bifunctional deaminase-reductase C-terminal" evidence="5">
    <location>
        <begin position="3"/>
        <end position="208"/>
    </location>
</feature>
<gene>
    <name evidence="6" type="ORF">G1H10_19400</name>
</gene>
<dbReference type="EMBL" id="JAAGOA010000014">
    <property type="protein sequence ID" value="NEE02343.1"/>
    <property type="molecule type" value="Genomic_DNA"/>
</dbReference>
<name>A0A6L9SBA8_9ACTN</name>
<sequence>MVNSIDGAAQGPDGRSGTLSTPSDQRVLALLRALADVVLVGAGTARAERYGPVEPDPDYAELRKRNGQPPAAPMAVVSRRLELHPSSPLFTHATEMTGADQRTIVFTVESAPPERRSALEEVADVIVAGDHDVHMPAALEHLAARGLRRVLCEGGPQLLAHVARADLLDELCVTVTPMLTGGYATHILDGAPIEHSRWALAHLIEDDSTLITRWLADRSQAPDRTDAMS</sequence>
<protein>
    <submittedName>
        <fullName evidence="6">Pyrimidine reductase family protein</fullName>
    </submittedName>
</protein>
<dbReference type="SUPFAM" id="SSF53597">
    <property type="entry name" value="Dihydrofolate reductase-like"/>
    <property type="match status" value="1"/>
</dbReference>